<evidence type="ECO:0000256" key="1">
    <source>
        <dbReference type="ARBA" id="ARBA00022679"/>
    </source>
</evidence>
<dbReference type="Pfam" id="PF11991">
    <property type="entry name" value="Trp_DMAT"/>
    <property type="match status" value="1"/>
</dbReference>
<dbReference type="InterPro" id="IPR017795">
    <property type="entry name" value="ABBA_NscD-like"/>
</dbReference>
<keyword evidence="1 2" id="KW-0808">Transferase</keyword>
<gene>
    <name evidence="2" type="primary">g6542</name>
    <name evidence="2" type="ORF">EsDP_00006542</name>
</gene>
<dbReference type="SFLD" id="SFLDS00036">
    <property type="entry name" value="Aromatic_Prenyltransferase"/>
    <property type="match status" value="1"/>
</dbReference>
<organism evidence="2 3">
    <name type="scientific">Epichloe bromicola</name>
    <dbReference type="NCBI Taxonomy" id="79588"/>
    <lineage>
        <taxon>Eukaryota</taxon>
        <taxon>Fungi</taxon>
        <taxon>Dikarya</taxon>
        <taxon>Ascomycota</taxon>
        <taxon>Pezizomycotina</taxon>
        <taxon>Sordariomycetes</taxon>
        <taxon>Hypocreomycetidae</taxon>
        <taxon>Hypocreales</taxon>
        <taxon>Clavicipitaceae</taxon>
        <taxon>Epichloe</taxon>
    </lineage>
</organism>
<dbReference type="PANTHER" id="PTHR40627:SF5">
    <property type="entry name" value="INDOLE PRENYLTRANSFERASE TDIB"/>
    <property type="match status" value="1"/>
</dbReference>
<dbReference type="EMBL" id="BAAFGZ010000392">
    <property type="protein sequence ID" value="GAB0138305.1"/>
    <property type="molecule type" value="Genomic_DNA"/>
</dbReference>
<sequence length="156" mass="17405">MTAFDLKGSNVAMKLYVNPRAKEILTGTPSSDLVWEFLRNLTPEMKPRAVDLLERFLTDISGPSAIELIAIDCVDDSHLSNARVKLYVHTRSSSFNTVKNYVTLGGAICDEETQKGLGILRSIWHLLLQEPEGISNDGFDKPVNDSSMLSKAIFWF</sequence>
<evidence type="ECO:0000313" key="3">
    <source>
        <dbReference type="Proteomes" id="UP001562357"/>
    </source>
</evidence>
<dbReference type="PANTHER" id="PTHR40627">
    <property type="entry name" value="INDOLE PRENYLTRANSFERASE TDIB-RELATED"/>
    <property type="match status" value="1"/>
</dbReference>
<protein>
    <submittedName>
        <fullName evidence="2">Aromatic prenyl transferase</fullName>
    </submittedName>
</protein>
<proteinExistence type="predicted"/>
<dbReference type="GO" id="GO:0016740">
    <property type="term" value="F:transferase activity"/>
    <property type="evidence" value="ECO:0007669"/>
    <property type="project" value="UniProtKB-KW"/>
</dbReference>
<keyword evidence="3" id="KW-1185">Reference proteome</keyword>
<accession>A0ABQ0CXX9</accession>
<comment type="caution">
    <text evidence="2">The sequence shown here is derived from an EMBL/GenBank/DDBJ whole genome shotgun (WGS) entry which is preliminary data.</text>
</comment>
<name>A0ABQ0CXX9_9HYPO</name>
<reference evidence="3" key="1">
    <citation type="submission" date="2024-06" db="EMBL/GenBank/DDBJ databases">
        <title>Draft Genome Sequences of Epichloe bromicola Strains Isolated from Elymus ciliaris.</title>
        <authorList>
            <consortium name="Epichloe bromicola genome sequencing consortium"/>
            <person name="Miura A."/>
            <person name="Imano S."/>
            <person name="Ashida A."/>
            <person name="Sato I."/>
            <person name="Chiba S."/>
            <person name="Tanaka A."/>
            <person name="Camagna M."/>
            <person name="Takemoto D."/>
        </authorList>
    </citation>
    <scope>NUCLEOTIDE SEQUENCE [LARGE SCALE GENOMIC DNA]</scope>
    <source>
        <strain evidence="3">DP</strain>
    </source>
</reference>
<evidence type="ECO:0000313" key="2">
    <source>
        <dbReference type="EMBL" id="GAB0138305.1"/>
    </source>
</evidence>
<dbReference type="Proteomes" id="UP001562357">
    <property type="component" value="Unassembled WGS sequence"/>
</dbReference>
<dbReference type="InterPro" id="IPR033964">
    <property type="entry name" value="ABBA"/>
</dbReference>